<evidence type="ECO:0000313" key="5">
    <source>
        <dbReference type="Proteomes" id="UP000262325"/>
    </source>
</evidence>
<dbReference type="GO" id="GO:0003677">
    <property type="term" value="F:DNA binding"/>
    <property type="evidence" value="ECO:0007669"/>
    <property type="project" value="UniProtKB-KW"/>
</dbReference>
<evidence type="ECO:0000256" key="1">
    <source>
        <dbReference type="ARBA" id="ARBA00010529"/>
    </source>
</evidence>
<dbReference type="GO" id="GO:0030527">
    <property type="term" value="F:structural constituent of chromatin"/>
    <property type="evidence" value="ECO:0007669"/>
    <property type="project" value="InterPro"/>
</dbReference>
<keyword evidence="2" id="KW-0238">DNA-binding</keyword>
<dbReference type="InterPro" id="IPR000119">
    <property type="entry name" value="Hist_DNA-bd"/>
</dbReference>
<dbReference type="Pfam" id="PF00216">
    <property type="entry name" value="Bac_DNA_binding"/>
    <property type="match status" value="1"/>
</dbReference>
<evidence type="ECO:0000313" key="4">
    <source>
        <dbReference type="EMBL" id="HCW94102.1"/>
    </source>
</evidence>
<dbReference type="PRINTS" id="PR01727">
    <property type="entry name" value="DNABINDINGHU"/>
</dbReference>
<evidence type="ECO:0000256" key="3">
    <source>
        <dbReference type="RuleBase" id="RU003939"/>
    </source>
</evidence>
<dbReference type="SUPFAM" id="SSF47729">
    <property type="entry name" value="IHF-like DNA-binding proteins"/>
    <property type="match status" value="1"/>
</dbReference>
<comment type="caution">
    <text evidence="4">The sequence shown here is derived from an EMBL/GenBank/DDBJ whole genome shotgun (WGS) entry which is preliminary data.</text>
</comment>
<comment type="similarity">
    <text evidence="1 3">Belongs to the bacterial histone-like protein family.</text>
</comment>
<dbReference type="PANTHER" id="PTHR33175">
    <property type="entry name" value="DNA-BINDING PROTEIN HU"/>
    <property type="match status" value="1"/>
</dbReference>
<dbReference type="PANTHER" id="PTHR33175:SF5">
    <property type="entry name" value="INTEGRATION HOST FACTOR SUBUNIT BETA"/>
    <property type="match status" value="1"/>
</dbReference>
<gene>
    <name evidence="4" type="ORF">DHM44_10530</name>
</gene>
<protein>
    <submittedName>
        <fullName evidence="4">Integration host factor subunit beta</fullName>
    </submittedName>
</protein>
<proteinExistence type="inferred from homology"/>
<sequence>MTKSQLIEKIVAENPNLTKKDIEYIVNNVFSNIKDALGNGDKVEIRGFGSFKVRDKKSKIGRNPKTGEQVKVPPKKVPYFKPGKEIKETLLKS</sequence>
<dbReference type="EMBL" id="DPPF01000224">
    <property type="protein sequence ID" value="HCW94102.1"/>
    <property type="molecule type" value="Genomic_DNA"/>
</dbReference>
<evidence type="ECO:0000256" key="2">
    <source>
        <dbReference type="ARBA" id="ARBA00023125"/>
    </source>
</evidence>
<dbReference type="InterPro" id="IPR010992">
    <property type="entry name" value="IHF-like_DNA-bd_dom_sf"/>
</dbReference>
<reference evidence="4 5" key="1">
    <citation type="journal article" date="2018" name="Nat. Biotechnol.">
        <title>A standardized bacterial taxonomy based on genome phylogeny substantially revises the tree of life.</title>
        <authorList>
            <person name="Parks D.H."/>
            <person name="Chuvochina M."/>
            <person name="Waite D.W."/>
            <person name="Rinke C."/>
            <person name="Skarshewski A."/>
            <person name="Chaumeil P.A."/>
            <person name="Hugenholtz P."/>
        </authorList>
    </citation>
    <scope>NUCLEOTIDE SEQUENCE [LARGE SCALE GENOMIC DNA]</scope>
    <source>
        <strain evidence="4">UBA8672</strain>
    </source>
</reference>
<dbReference type="AlphaFoldDB" id="A0A3D5QG21"/>
<dbReference type="Proteomes" id="UP000262325">
    <property type="component" value="Unassembled WGS sequence"/>
</dbReference>
<dbReference type="SMART" id="SM00411">
    <property type="entry name" value="BHL"/>
    <property type="match status" value="1"/>
</dbReference>
<dbReference type="CDD" id="cd13836">
    <property type="entry name" value="IHF_B"/>
    <property type="match status" value="1"/>
</dbReference>
<name>A0A3D5QG21_FLESI</name>
<organism evidence="4 5">
    <name type="scientific">Flexistipes sinusarabici</name>
    <dbReference type="NCBI Taxonomy" id="2352"/>
    <lineage>
        <taxon>Bacteria</taxon>
        <taxon>Pseudomonadati</taxon>
        <taxon>Deferribacterota</taxon>
        <taxon>Deferribacteres</taxon>
        <taxon>Deferribacterales</taxon>
        <taxon>Flexistipitaceae</taxon>
        <taxon>Flexistipes</taxon>
    </lineage>
</organism>
<dbReference type="GO" id="GO:0005829">
    <property type="term" value="C:cytosol"/>
    <property type="evidence" value="ECO:0007669"/>
    <property type="project" value="TreeGrafter"/>
</dbReference>
<dbReference type="Gene3D" id="4.10.520.10">
    <property type="entry name" value="IHF-like DNA-binding proteins"/>
    <property type="match status" value="1"/>
</dbReference>
<dbReference type="OMA" id="MSMTKAD"/>
<dbReference type="NCBIfam" id="NF001222">
    <property type="entry name" value="PRK00199.1"/>
    <property type="match status" value="1"/>
</dbReference>
<accession>A0A3D5QG21</accession>